<gene>
    <name evidence="1" type="ORF">AP75_01805</name>
</gene>
<keyword evidence="2" id="KW-1185">Reference proteome</keyword>
<reference evidence="1 2" key="1">
    <citation type="submission" date="2014-01" db="EMBL/GenBank/DDBJ databases">
        <authorList>
            <consortium name="Genome Consortium for Active Teaching"/>
            <person name="Sontag T.C."/>
            <person name="Newman J.D."/>
        </authorList>
    </citation>
    <scope>NUCLEOTIDE SEQUENCE [LARGE SCALE GENOMIC DNA]</scope>
    <source>
        <strain evidence="1 2">DSM 19056</strain>
    </source>
</reference>
<evidence type="ECO:0000313" key="1">
    <source>
        <dbReference type="EMBL" id="OWK99245.1"/>
    </source>
</evidence>
<dbReference type="AlphaFoldDB" id="A0A246BC43"/>
<comment type="caution">
    <text evidence="1">The sequence shown here is derived from an EMBL/GenBank/DDBJ whole genome shotgun (WGS) entry which is preliminary data.</text>
</comment>
<reference evidence="1 2" key="2">
    <citation type="submission" date="2017-05" db="EMBL/GenBank/DDBJ databases">
        <title>Genome of Chryseobacterium haifense.</title>
        <authorList>
            <person name="Newman J.D."/>
        </authorList>
    </citation>
    <scope>NUCLEOTIDE SEQUENCE [LARGE SCALE GENOMIC DNA]</scope>
    <source>
        <strain evidence="1 2">DSM 19056</strain>
    </source>
</reference>
<dbReference type="Proteomes" id="UP000197587">
    <property type="component" value="Unassembled WGS sequence"/>
</dbReference>
<accession>A0A246BC43</accession>
<dbReference type="EMBL" id="JASZ02000002">
    <property type="protein sequence ID" value="OWK99245.1"/>
    <property type="molecule type" value="Genomic_DNA"/>
</dbReference>
<name>A0A246BC43_9FLAO</name>
<proteinExistence type="predicted"/>
<sequence>MINYICVAFTAKDNAKGYFRSSAVTLDKLGNREFRTLFNATLKKEEGYKFGNFEETISSVLGKNERDETLSKTGKILVFILNKIDKDHCVKSILEV</sequence>
<evidence type="ECO:0000313" key="2">
    <source>
        <dbReference type="Proteomes" id="UP000197587"/>
    </source>
</evidence>
<protein>
    <submittedName>
        <fullName evidence="1">Uncharacterized protein</fullName>
    </submittedName>
</protein>
<organism evidence="1 2">
    <name type="scientific">Kaistella haifensis DSM 19056</name>
    <dbReference type="NCBI Taxonomy" id="1450526"/>
    <lineage>
        <taxon>Bacteria</taxon>
        <taxon>Pseudomonadati</taxon>
        <taxon>Bacteroidota</taxon>
        <taxon>Flavobacteriia</taxon>
        <taxon>Flavobacteriales</taxon>
        <taxon>Weeksellaceae</taxon>
        <taxon>Chryseobacterium group</taxon>
        <taxon>Kaistella</taxon>
    </lineage>
</organism>